<dbReference type="OrthoDB" id="8417270at2"/>
<dbReference type="PANTHER" id="PTHR44227">
    <property type="match status" value="1"/>
</dbReference>
<name>A0A1G5ZSI8_9HYPH</name>
<feature type="repeat" description="TPR" evidence="3">
    <location>
        <begin position="286"/>
        <end position="319"/>
    </location>
</feature>
<dbReference type="SMART" id="SM00028">
    <property type="entry name" value="TPR"/>
    <property type="match status" value="4"/>
</dbReference>
<dbReference type="STRING" id="1165689.SAMN02927914_05920"/>
<evidence type="ECO:0000256" key="2">
    <source>
        <dbReference type="ARBA" id="ARBA00022803"/>
    </source>
</evidence>
<dbReference type="PANTHER" id="PTHR44227:SF3">
    <property type="entry name" value="PROTEIN O-MANNOSYL-TRANSFERASE TMTC4"/>
    <property type="match status" value="1"/>
</dbReference>
<dbReference type="Pfam" id="PF13431">
    <property type="entry name" value="TPR_17"/>
    <property type="match status" value="1"/>
</dbReference>
<protein>
    <submittedName>
        <fullName evidence="4">Tetratricopeptide repeat-containing protein</fullName>
    </submittedName>
</protein>
<keyword evidence="1" id="KW-0677">Repeat</keyword>
<evidence type="ECO:0000313" key="4">
    <source>
        <dbReference type="EMBL" id="SDA97527.1"/>
    </source>
</evidence>
<dbReference type="InterPro" id="IPR052346">
    <property type="entry name" value="O-mannosyl-transferase_TMTC"/>
</dbReference>
<evidence type="ECO:0000256" key="3">
    <source>
        <dbReference type="PROSITE-ProRule" id="PRU00339"/>
    </source>
</evidence>
<gene>
    <name evidence="4" type="ORF">SAMN02927914_05920</name>
</gene>
<dbReference type="AlphaFoldDB" id="A0A1G5ZSI8"/>
<evidence type="ECO:0000256" key="1">
    <source>
        <dbReference type="ARBA" id="ARBA00022737"/>
    </source>
</evidence>
<organism evidence="4 5">
    <name type="scientific">Mesorhizobium qingshengii</name>
    <dbReference type="NCBI Taxonomy" id="1165689"/>
    <lineage>
        <taxon>Bacteria</taxon>
        <taxon>Pseudomonadati</taxon>
        <taxon>Pseudomonadota</taxon>
        <taxon>Alphaproteobacteria</taxon>
        <taxon>Hyphomicrobiales</taxon>
        <taxon>Phyllobacteriaceae</taxon>
        <taxon>Mesorhizobium</taxon>
    </lineage>
</organism>
<reference evidence="4 5" key="1">
    <citation type="submission" date="2016-10" db="EMBL/GenBank/DDBJ databases">
        <authorList>
            <person name="de Groot N.N."/>
        </authorList>
    </citation>
    <scope>NUCLEOTIDE SEQUENCE [LARGE SCALE GENOMIC DNA]</scope>
    <source>
        <strain evidence="4 5">CGMCC 1.12097</strain>
    </source>
</reference>
<dbReference type="InterPro" id="IPR011990">
    <property type="entry name" value="TPR-like_helical_dom_sf"/>
</dbReference>
<dbReference type="EMBL" id="FMXM01000026">
    <property type="protein sequence ID" value="SDA97527.1"/>
    <property type="molecule type" value="Genomic_DNA"/>
</dbReference>
<accession>A0A1G5ZSI8</accession>
<sequence length="376" mass="40358">MTAQAVLVPGAVFGTIGALAAFPLRLAAREVERQHGHLRRGVTRRTTHVVFGRTFLAKAGLTKNGDAEIERRVAAERTAGRTLISENGFLRLLGLMKAPEASSLSRQSLIEQSRLSGGDLDLLSLFDAFEHDNEPYSFRDLILARKYAGLVAGGATWGSIARSVHRSGPVASLTAKSLNVGSAFGRADAIYLEGGQSELDGQLLFDLGMAGSAGDDTLEELFAEAEAAEEGGDHDGAAALYQRCLAIDPTDAIAAFNRANCLRAGGHAAEAAHDYISAIKLDPAFVEAWFNLAGLMSEQGREASARRHLQKAIALDKSYADPVFNLARLEFDAGNLLEARRLWVRYLELDAHSEWARVAAKGVQFVDLQLAQKSAG</sequence>
<dbReference type="Gene3D" id="1.25.40.10">
    <property type="entry name" value="Tetratricopeptide repeat domain"/>
    <property type="match status" value="2"/>
</dbReference>
<dbReference type="SUPFAM" id="SSF48452">
    <property type="entry name" value="TPR-like"/>
    <property type="match status" value="1"/>
</dbReference>
<dbReference type="RefSeq" id="WP_091585558.1">
    <property type="nucleotide sequence ID" value="NZ_FMXM01000026.1"/>
</dbReference>
<dbReference type="PROSITE" id="PS50005">
    <property type="entry name" value="TPR"/>
    <property type="match status" value="1"/>
</dbReference>
<dbReference type="Proteomes" id="UP000198588">
    <property type="component" value="Unassembled WGS sequence"/>
</dbReference>
<dbReference type="InterPro" id="IPR019734">
    <property type="entry name" value="TPR_rpt"/>
</dbReference>
<evidence type="ECO:0000313" key="5">
    <source>
        <dbReference type="Proteomes" id="UP000198588"/>
    </source>
</evidence>
<dbReference type="Pfam" id="PF14559">
    <property type="entry name" value="TPR_19"/>
    <property type="match status" value="1"/>
</dbReference>
<proteinExistence type="predicted"/>
<keyword evidence="2 3" id="KW-0802">TPR repeat</keyword>